<dbReference type="EMBL" id="BNJF01000002">
    <property type="protein sequence ID" value="GHO45781.1"/>
    <property type="molecule type" value="Genomic_DNA"/>
</dbReference>
<evidence type="ECO:0000313" key="1">
    <source>
        <dbReference type="EMBL" id="GHO45781.1"/>
    </source>
</evidence>
<organism evidence="1 2">
    <name type="scientific">Ktedonospora formicarum</name>
    <dbReference type="NCBI Taxonomy" id="2778364"/>
    <lineage>
        <taxon>Bacteria</taxon>
        <taxon>Bacillati</taxon>
        <taxon>Chloroflexota</taxon>
        <taxon>Ktedonobacteria</taxon>
        <taxon>Ktedonobacterales</taxon>
        <taxon>Ktedonobacteraceae</taxon>
        <taxon>Ktedonospora</taxon>
    </lineage>
</organism>
<name>A0A8J3I1B7_9CHLR</name>
<sequence>MQEKQETSTSNTNYDLISTLYHELQEEQTCAAYIRDAENEGKQDVASFFRNVQQDARKHCDQAKQLLGMSDR</sequence>
<dbReference type="InterPro" id="IPR012347">
    <property type="entry name" value="Ferritin-like"/>
</dbReference>
<evidence type="ECO:0000313" key="2">
    <source>
        <dbReference type="Proteomes" id="UP000612362"/>
    </source>
</evidence>
<dbReference type="AlphaFoldDB" id="A0A8J3I1B7"/>
<dbReference type="Proteomes" id="UP000612362">
    <property type="component" value="Unassembled WGS sequence"/>
</dbReference>
<keyword evidence="2" id="KW-1185">Reference proteome</keyword>
<comment type="caution">
    <text evidence="1">The sequence shown here is derived from an EMBL/GenBank/DDBJ whole genome shotgun (WGS) entry which is preliminary data.</text>
</comment>
<reference evidence="1" key="1">
    <citation type="submission" date="2020-10" db="EMBL/GenBank/DDBJ databases">
        <title>Taxonomic study of unclassified bacteria belonging to the class Ktedonobacteria.</title>
        <authorList>
            <person name="Yabe S."/>
            <person name="Wang C.M."/>
            <person name="Zheng Y."/>
            <person name="Sakai Y."/>
            <person name="Cavaletti L."/>
            <person name="Monciardini P."/>
            <person name="Donadio S."/>
        </authorList>
    </citation>
    <scope>NUCLEOTIDE SEQUENCE</scope>
    <source>
        <strain evidence="1">SOSP1-1</strain>
    </source>
</reference>
<protein>
    <recommendedName>
        <fullName evidence="3">Ferritin-like diiron domain-containing protein</fullName>
    </recommendedName>
</protein>
<proteinExistence type="predicted"/>
<dbReference type="RefSeq" id="WP_220195208.1">
    <property type="nucleotide sequence ID" value="NZ_BNJF01000002.1"/>
</dbReference>
<accession>A0A8J3I1B7</accession>
<dbReference type="Gene3D" id="1.20.1260.10">
    <property type="match status" value="1"/>
</dbReference>
<evidence type="ECO:0008006" key="3">
    <source>
        <dbReference type="Google" id="ProtNLM"/>
    </source>
</evidence>
<gene>
    <name evidence="1" type="ORF">KSX_39440</name>
</gene>